<name>A0ABS9HBQ4_9ACTN</name>
<comment type="caution">
    <text evidence="2">The sequence shown here is derived from an EMBL/GenBank/DDBJ whole genome shotgun (WGS) entry which is preliminary data.</text>
</comment>
<dbReference type="RefSeq" id="WP_236400941.1">
    <property type="nucleotide sequence ID" value="NZ_JAKJHZ010000005.1"/>
</dbReference>
<proteinExistence type="predicted"/>
<reference evidence="2 3" key="1">
    <citation type="submission" date="2022-01" db="EMBL/GenBank/DDBJ databases">
        <title>Nocardioides sp. nov., an actinomycete isolated from mining soil.</title>
        <authorList>
            <person name="Liu L."/>
        </authorList>
    </citation>
    <scope>NUCLEOTIDE SEQUENCE [LARGE SCALE GENOMIC DNA]</scope>
    <source>
        <strain evidence="2 3">KLBMP 9356</strain>
    </source>
</reference>
<protein>
    <recommendedName>
        <fullName evidence="4">ATP-binding protein</fullName>
    </recommendedName>
</protein>
<keyword evidence="3" id="KW-1185">Reference proteome</keyword>
<dbReference type="SUPFAM" id="SSF52540">
    <property type="entry name" value="P-loop containing nucleoside triphosphate hydrolases"/>
    <property type="match status" value="1"/>
</dbReference>
<evidence type="ECO:0000313" key="3">
    <source>
        <dbReference type="Proteomes" id="UP001201161"/>
    </source>
</evidence>
<organism evidence="2 3">
    <name type="scientific">Nocardioides potassii</name>
    <dbReference type="NCBI Taxonomy" id="2911371"/>
    <lineage>
        <taxon>Bacteria</taxon>
        <taxon>Bacillati</taxon>
        <taxon>Actinomycetota</taxon>
        <taxon>Actinomycetes</taxon>
        <taxon>Propionibacteriales</taxon>
        <taxon>Nocardioidaceae</taxon>
        <taxon>Nocardioides</taxon>
    </lineage>
</organism>
<evidence type="ECO:0000256" key="1">
    <source>
        <dbReference type="SAM" id="MobiDB-lite"/>
    </source>
</evidence>
<accession>A0ABS9HBQ4</accession>
<gene>
    <name evidence="2" type="ORF">L2K70_07610</name>
</gene>
<evidence type="ECO:0000313" key="2">
    <source>
        <dbReference type="EMBL" id="MCF6377468.1"/>
    </source>
</evidence>
<feature type="region of interest" description="Disordered" evidence="1">
    <location>
        <begin position="1410"/>
        <end position="1439"/>
    </location>
</feature>
<evidence type="ECO:0008006" key="4">
    <source>
        <dbReference type="Google" id="ProtNLM"/>
    </source>
</evidence>
<dbReference type="EMBL" id="JAKJHZ010000005">
    <property type="protein sequence ID" value="MCF6377468.1"/>
    <property type="molecule type" value="Genomic_DNA"/>
</dbReference>
<dbReference type="InterPro" id="IPR027417">
    <property type="entry name" value="P-loop_NTPase"/>
</dbReference>
<dbReference type="Proteomes" id="UP001201161">
    <property type="component" value="Unassembled WGS sequence"/>
</dbReference>
<sequence length="1439" mass="157320">MRFSTVLSRHAVRQGDDYHMDEDGLRPVAGWQSGSTVSLDDLGGSRVSCALLGEPGIGKSAALNYLADADTSLVVELDEVTDVRSLREHLERLDDERLGYRTLVLDGLDECPLPPKTLTRTLSDFLAGRRPVRVLIGCRTSEWYQPLSESLMQRLGAFEVLELLPLSIHDIERLAHERGVDAPTFLQEVRDRSLGSLASIPLTLDLLLRLFASDGGFPHEISGVYESGLLALVDEPDTGRAKDRTPAGNHAERLSVAARIAATMLLCARSSIALRDVAAPPTIGVGELVGGDEPLPAGAVAVTSGLISSTLSTALFTGSGEGRLGIAHASFAAFLAARYLITHEVPEHQLRALLTRTNSLGRTSIPSPLREVAAWTVAMAPGRNSWLVHTDPAGVIAHAGVIADPALRRELVDYLLGQPAAGTRLSRRRWRLTYPGLAEQLHGPMRAALRGDCGRHLGDPTARRAHTAVLIARSSLLREAVPDIVDLVARSGLNPVLRASAAFALSELDSKQAAAVLRPVLTEVQQSPEHDPDDELRGQALSVCWPNYLSAAELVAAMTAPKRDNFIGSYSMFLRSFADTTAEGRLAEVLDVLRDVGGDLTMNGSGRHGAFRADRDHGRVPNLLIEIVERLLVSNDLDRYERQVAWALAQCAKAHGRVQSLPGPIGGDVGELVDRRAQRHRLIQGSLDYLSPQEAPLLLWMWKPSAADPLDASAARLLTGDDLAWLFELGSDERYAAHATALLGAVFDPRDSVQQQIAWEHREHPLFAQSLAWWFRAVPLDSEEARRSRELQKMATERLTWEGADDHPKALADAWERVRERDSEAFVGLTLRLWTEPETGHLDFRAGALSDWPSARLIAFDQIAYLEAAIAFLQSSDSRQGDWLAKPDSVSYLALVGYRVLLELHRAAGAITALSVLTDDDWDRWAPAIVRCGYFSFVDVNDEDHAALDLELKRRVPESYKAVYLHWIRTSAEAGRSLPDLTPLDSVLDRELAVSLCRLLPVLSDAASVAPDGDATSDDGGSAASQATATAQRSLRSLTAFLAPHAHEHGLLPELAVLTTHDAPIVWAIGAVSLCAVATNVDGLLDLALARDDLGAAFAEEAASLRDSTRWNTLSESQIGRLVSWLCEGWGDNPVDWERGTLEDSIRDWRDGLIRLLAERATDASLRELQRIATDHASLGGIREHVADAEERQRDTSWVGPTPAEFHTLMQNARATVVLDEDDLYHAVLAAIERSQVRLREVGQLLWNESAQRDVDGKVSGRLWAPKYEPDVSALLRDHLQQDLRKDVVVNREVQVRQTSSKGHGLAVDVLIGGTASDGAVVAIPIEVKGCWNSGLLTDLSSQLVADYLPALRAHRGIYVCAWFPPDQWSYENDPRRIHANRLSRTEVAAELQRRAHEASSEQIRVSAVVLDVPRPAPSDRARRKPANSDSAKDEPGRG</sequence>